<organism evidence="2 3">
    <name type="scientific">Athelia psychrophila</name>
    <dbReference type="NCBI Taxonomy" id="1759441"/>
    <lineage>
        <taxon>Eukaryota</taxon>
        <taxon>Fungi</taxon>
        <taxon>Dikarya</taxon>
        <taxon>Basidiomycota</taxon>
        <taxon>Agaricomycotina</taxon>
        <taxon>Agaricomycetes</taxon>
        <taxon>Agaricomycetidae</taxon>
        <taxon>Atheliales</taxon>
        <taxon>Atheliaceae</taxon>
        <taxon>Athelia</taxon>
    </lineage>
</organism>
<dbReference type="EMBL" id="KV417482">
    <property type="protein sequence ID" value="KZP33369.1"/>
    <property type="molecule type" value="Genomic_DNA"/>
</dbReference>
<dbReference type="Proteomes" id="UP000076532">
    <property type="component" value="Unassembled WGS sequence"/>
</dbReference>
<name>A0A166W4P0_9AGAM</name>
<dbReference type="OrthoDB" id="10581191at2759"/>
<dbReference type="AlphaFoldDB" id="A0A166W4P0"/>
<evidence type="ECO:0000313" key="3">
    <source>
        <dbReference type="Proteomes" id="UP000076532"/>
    </source>
</evidence>
<feature type="region of interest" description="Disordered" evidence="1">
    <location>
        <begin position="225"/>
        <end position="246"/>
    </location>
</feature>
<keyword evidence="3" id="KW-1185">Reference proteome</keyword>
<reference evidence="2 3" key="1">
    <citation type="journal article" date="2016" name="Mol. Biol. Evol.">
        <title>Comparative Genomics of Early-Diverging Mushroom-Forming Fungi Provides Insights into the Origins of Lignocellulose Decay Capabilities.</title>
        <authorList>
            <person name="Nagy L.G."/>
            <person name="Riley R."/>
            <person name="Tritt A."/>
            <person name="Adam C."/>
            <person name="Daum C."/>
            <person name="Floudas D."/>
            <person name="Sun H."/>
            <person name="Yadav J.S."/>
            <person name="Pangilinan J."/>
            <person name="Larsson K.H."/>
            <person name="Matsuura K."/>
            <person name="Barry K."/>
            <person name="Labutti K."/>
            <person name="Kuo R."/>
            <person name="Ohm R.A."/>
            <person name="Bhattacharya S.S."/>
            <person name="Shirouzu T."/>
            <person name="Yoshinaga Y."/>
            <person name="Martin F.M."/>
            <person name="Grigoriev I.V."/>
            <person name="Hibbett D.S."/>
        </authorList>
    </citation>
    <scope>NUCLEOTIDE SEQUENCE [LARGE SCALE GENOMIC DNA]</scope>
    <source>
        <strain evidence="2 3">CBS 109695</strain>
    </source>
</reference>
<evidence type="ECO:0000313" key="2">
    <source>
        <dbReference type="EMBL" id="KZP33369.1"/>
    </source>
</evidence>
<gene>
    <name evidence="2" type="ORF">FIBSPDRAFT_943198</name>
</gene>
<accession>A0A166W4P0</accession>
<proteinExistence type="predicted"/>
<evidence type="ECO:0000256" key="1">
    <source>
        <dbReference type="SAM" id="MobiDB-lite"/>
    </source>
</evidence>
<protein>
    <submittedName>
        <fullName evidence="2">Uncharacterized protein</fullName>
    </submittedName>
</protein>
<sequence>MPSHLNVAGRYVDVVEALAAAAVHAELPFTRELEDEMMEQFITPEYLPRLRMAVSFLSIEHSDLCRVSIGDAGWENESASSNGSGADDGNRSALNGCVGSPPADSIDTGIVPASAATPRLSHCTDSSMPKRTTDDTQQIPKAELTLPPVPDPGQFLGLPQDEALDWAEALTGWPTRNDETGEQHHEGKKEQSETGCVYLFRPAKMMGKLEPEKHRSRHRAGGVDLAAATPAGPQEGATENAETSTDVSAGDWELNIDAPFGGAAEMSTEMSASAGGSAVVVGANFGYMIDKPPTVYCPPSRLVPNAEPDWQRAYTALWNHEFVLAKDFGNGRHDQEDGKAFASVRKAMASGLKPLSPYSTIILSTMQDDLKEESKVRREGAITLRAAAQHVRQGLQEYADLLHIIDAGLS</sequence>